<dbReference type="InterPro" id="IPR001900">
    <property type="entry name" value="RNase_II/R"/>
</dbReference>
<gene>
    <name evidence="10" type="ORF">F9K24_08200</name>
</gene>
<dbReference type="SMART" id="SM00955">
    <property type="entry name" value="RNB"/>
    <property type="match status" value="1"/>
</dbReference>
<keyword evidence="5" id="KW-0378">Hydrolase</keyword>
<accession>A0A833H2R8</accession>
<evidence type="ECO:0000256" key="8">
    <source>
        <dbReference type="SAM" id="MobiDB-lite"/>
    </source>
</evidence>
<dbReference type="GO" id="GO:0003723">
    <property type="term" value="F:RNA binding"/>
    <property type="evidence" value="ECO:0007669"/>
    <property type="project" value="UniProtKB-KW"/>
</dbReference>
<evidence type="ECO:0000259" key="9">
    <source>
        <dbReference type="SMART" id="SM00955"/>
    </source>
</evidence>
<evidence type="ECO:0000256" key="4">
    <source>
        <dbReference type="ARBA" id="ARBA00022722"/>
    </source>
</evidence>
<evidence type="ECO:0000256" key="5">
    <source>
        <dbReference type="ARBA" id="ARBA00022801"/>
    </source>
</evidence>
<keyword evidence="6" id="KW-0269">Exonuclease</keyword>
<dbReference type="NCBIfam" id="TIGR00358">
    <property type="entry name" value="3_prime_RNase"/>
    <property type="match status" value="1"/>
</dbReference>
<comment type="catalytic activity">
    <reaction evidence="1">
        <text>Exonucleolytic cleavage in the 3'- to 5'-direction to yield nucleoside 5'-phosphates.</text>
        <dbReference type="EC" id="3.1.13.1"/>
    </reaction>
</comment>
<name>A0A833H2R8_9LEPT</name>
<evidence type="ECO:0000256" key="3">
    <source>
        <dbReference type="ARBA" id="ARBA00022490"/>
    </source>
</evidence>
<dbReference type="GO" id="GO:0008859">
    <property type="term" value="F:exoribonuclease II activity"/>
    <property type="evidence" value="ECO:0007669"/>
    <property type="project" value="UniProtKB-EC"/>
</dbReference>
<organism evidence="10 11">
    <name type="scientific">Leptonema illini</name>
    <dbReference type="NCBI Taxonomy" id="183"/>
    <lineage>
        <taxon>Bacteria</taxon>
        <taxon>Pseudomonadati</taxon>
        <taxon>Spirochaetota</taxon>
        <taxon>Spirochaetia</taxon>
        <taxon>Leptospirales</taxon>
        <taxon>Leptospiraceae</taxon>
        <taxon>Leptonema</taxon>
    </lineage>
</organism>
<keyword evidence="7" id="KW-0694">RNA-binding</keyword>
<dbReference type="Pfam" id="PF00773">
    <property type="entry name" value="RNB"/>
    <property type="match status" value="1"/>
</dbReference>
<dbReference type="InterPro" id="IPR050180">
    <property type="entry name" value="RNR_Ribonuclease"/>
</dbReference>
<dbReference type="AlphaFoldDB" id="A0A833H2R8"/>
<keyword evidence="4" id="KW-0540">Nuclease</keyword>
<evidence type="ECO:0000256" key="6">
    <source>
        <dbReference type="ARBA" id="ARBA00022839"/>
    </source>
</evidence>
<dbReference type="GO" id="GO:0005829">
    <property type="term" value="C:cytosol"/>
    <property type="evidence" value="ECO:0007669"/>
    <property type="project" value="TreeGrafter"/>
</dbReference>
<dbReference type="SUPFAM" id="SSF50249">
    <property type="entry name" value="Nucleic acid-binding proteins"/>
    <property type="match status" value="1"/>
</dbReference>
<feature type="compositionally biased region" description="Low complexity" evidence="8">
    <location>
        <begin position="722"/>
        <end position="752"/>
    </location>
</feature>
<evidence type="ECO:0000313" key="10">
    <source>
        <dbReference type="EMBL" id="KAB2933321.1"/>
    </source>
</evidence>
<proteinExistence type="predicted"/>
<dbReference type="Proteomes" id="UP000460298">
    <property type="component" value="Unassembled WGS sequence"/>
</dbReference>
<feature type="region of interest" description="Disordered" evidence="8">
    <location>
        <begin position="720"/>
        <end position="776"/>
    </location>
</feature>
<evidence type="ECO:0000256" key="2">
    <source>
        <dbReference type="ARBA" id="ARBA00012163"/>
    </source>
</evidence>
<sequence length="776" mass="89203">MRTDQLLQYLEKHQGKEISKKEIERLTAKKDRRKGRLRGFFDVPDTDEVLEDLASLGLIKRERNSYLVRKPFLIEAKASMNPAGLIFAMPRLSAREKDKVRDLFIPPAKGAGALSGDIVAVRLVDRKKDRFEGEVISVVKRARRFHRFRVLTVGKDGMTPGVLLDMPGKFTSLINLKGLPADTRSRIKTDTVLIVELRGRNVRYQNAFFHEASFVRFEDETEFDLDFDRILLKYDLDPAYADLPFPAIDPDDQKQVPDWKKRKDLRKLYTITIDGADSKDFDDALSLEIVSKRKWRLYVHIADVSFYVQKGSPLDEEALSRSTSYYLANRVVPMLPPELSENLCSLVADHNRLAVTAEMEIDPATGRIKSSTFYRSIIRVDKRYTYDIAETRLDREDGPDADPILPGLWQLAQKQKADRMKMGRIDLEIAEPKFKFGPSDSVIAIETRARLRSSMLIEECMLSANTAVAAFLKKKKAPTLYRIHSTMDETKLETLNAFFDIYNIDCRLDDTDPASLQEALEIARAKGPLESRIFNMLLLRSFMQAQYSPEPVGHWGLGFEDYCHFTSPIRRYPDLVVHRSLVSLIEKKKPAYVDDEMDSLALQTSEKERHAMEAERDMWKLKLIRFIEQSGRTEFHGFLTGFRPDLVYLELEECPVEGIVPAMHLSSEGELVLPDPFSVYIKRLSRPAFLGERWKLELDRIDTEALRLYFKPVWGTEERALGRSQNQKNQGQNRRGPRDQSGQSNGNRNGRQNNRRRNDSRGSRDSRGPQSGGRQR</sequence>
<feature type="domain" description="RNB" evidence="9">
    <location>
        <begin position="262"/>
        <end position="587"/>
    </location>
</feature>
<dbReference type="GO" id="GO:0006402">
    <property type="term" value="P:mRNA catabolic process"/>
    <property type="evidence" value="ECO:0007669"/>
    <property type="project" value="TreeGrafter"/>
</dbReference>
<dbReference type="EMBL" id="WBUI01000006">
    <property type="protein sequence ID" value="KAB2933321.1"/>
    <property type="molecule type" value="Genomic_DNA"/>
</dbReference>
<comment type="caution">
    <text evidence="10">The sequence shown here is derived from an EMBL/GenBank/DDBJ whole genome shotgun (WGS) entry which is preliminary data.</text>
</comment>
<dbReference type="PANTHER" id="PTHR23355">
    <property type="entry name" value="RIBONUCLEASE"/>
    <property type="match status" value="1"/>
</dbReference>
<evidence type="ECO:0000313" key="11">
    <source>
        <dbReference type="Proteomes" id="UP000460298"/>
    </source>
</evidence>
<dbReference type="InterPro" id="IPR004476">
    <property type="entry name" value="RNase_II/RNase_R"/>
</dbReference>
<dbReference type="EC" id="3.1.13.1" evidence="2"/>
<evidence type="ECO:0000256" key="7">
    <source>
        <dbReference type="ARBA" id="ARBA00022884"/>
    </source>
</evidence>
<keyword evidence="3" id="KW-0963">Cytoplasm</keyword>
<dbReference type="InterPro" id="IPR012340">
    <property type="entry name" value="NA-bd_OB-fold"/>
</dbReference>
<feature type="compositionally biased region" description="Basic and acidic residues" evidence="8">
    <location>
        <begin position="756"/>
        <end position="767"/>
    </location>
</feature>
<reference evidence="10 11" key="1">
    <citation type="submission" date="2019-10" db="EMBL/GenBank/DDBJ databases">
        <title>Extracellular Electron Transfer in a Candidatus Methanoperedens spp. Enrichment Culture.</title>
        <authorList>
            <person name="Berger S."/>
            <person name="Rangel Shaw D."/>
            <person name="Berben T."/>
            <person name="In 'T Zandt M."/>
            <person name="Frank J."/>
            <person name="Reimann J."/>
            <person name="Jetten M.S.M."/>
            <person name="Welte C.U."/>
        </authorList>
    </citation>
    <scope>NUCLEOTIDE SEQUENCE [LARGE SCALE GENOMIC DNA]</scope>
    <source>
        <strain evidence="10">SB12</strain>
    </source>
</reference>
<dbReference type="Gene3D" id="2.40.50.140">
    <property type="entry name" value="Nucleic acid-binding proteins"/>
    <property type="match status" value="1"/>
</dbReference>
<dbReference type="PANTHER" id="PTHR23355:SF9">
    <property type="entry name" value="DIS3-LIKE EXONUCLEASE 2"/>
    <property type="match status" value="1"/>
</dbReference>
<evidence type="ECO:0000256" key="1">
    <source>
        <dbReference type="ARBA" id="ARBA00001849"/>
    </source>
</evidence>
<protein>
    <recommendedName>
        <fullName evidence="2">exoribonuclease II</fullName>
        <ecNumber evidence="2">3.1.13.1</ecNumber>
    </recommendedName>
</protein>